<keyword evidence="1" id="KW-0732">Signal</keyword>
<dbReference type="OrthoDB" id="10276469at2759"/>
<reference evidence="4 5" key="1">
    <citation type="submission" date="2019-05" db="EMBL/GenBank/DDBJ databases">
        <title>Emergence of the Ug99 lineage of the wheat stem rust pathogen through somatic hybridization.</title>
        <authorList>
            <person name="Li F."/>
            <person name="Upadhyaya N.M."/>
            <person name="Sperschneider J."/>
            <person name="Matny O."/>
            <person name="Nguyen-Phuc H."/>
            <person name="Mago R."/>
            <person name="Raley C."/>
            <person name="Miller M.E."/>
            <person name="Silverstein K.A.T."/>
            <person name="Henningsen E."/>
            <person name="Hirsch C.D."/>
            <person name="Visser B."/>
            <person name="Pretorius Z.A."/>
            <person name="Steffenson B.J."/>
            <person name="Schwessinger B."/>
            <person name="Dodds P.N."/>
            <person name="Figueroa M."/>
        </authorList>
    </citation>
    <scope>NUCLEOTIDE SEQUENCE [LARGE SCALE GENOMIC DNA]</scope>
    <source>
        <strain evidence="3">21-0</strain>
        <strain evidence="2 5">Ug99</strain>
    </source>
</reference>
<dbReference type="Proteomes" id="UP000325313">
    <property type="component" value="Unassembled WGS sequence"/>
</dbReference>
<evidence type="ECO:0000313" key="2">
    <source>
        <dbReference type="EMBL" id="KAA1088319.1"/>
    </source>
</evidence>
<feature type="chain" id="PRO_5036366461" description="Secreted protein" evidence="1">
    <location>
        <begin position="29"/>
        <end position="142"/>
    </location>
</feature>
<dbReference type="EMBL" id="VSWC01000040">
    <property type="protein sequence ID" value="KAA1105307.1"/>
    <property type="molecule type" value="Genomic_DNA"/>
</dbReference>
<proteinExistence type="predicted"/>
<accession>A0A5B0PWQ3</accession>
<gene>
    <name evidence="3" type="ORF">PGT21_002655</name>
    <name evidence="2" type="ORF">PGTUg99_014569</name>
</gene>
<evidence type="ECO:0008006" key="6">
    <source>
        <dbReference type="Google" id="ProtNLM"/>
    </source>
</evidence>
<evidence type="ECO:0000313" key="5">
    <source>
        <dbReference type="Proteomes" id="UP000325313"/>
    </source>
</evidence>
<protein>
    <recommendedName>
        <fullName evidence="6">Secreted protein</fullName>
    </recommendedName>
</protein>
<name>A0A5B0PWQ3_PUCGR</name>
<dbReference type="AlphaFoldDB" id="A0A5B0PWQ3"/>
<comment type="caution">
    <text evidence="3">The sequence shown here is derived from an EMBL/GenBank/DDBJ whole genome shotgun (WGS) entry which is preliminary data.</text>
</comment>
<sequence length="142" mass="15824">MFLKDWSLQRSYIICAVIALTLLPSVQLSESREHSLVRRGVTHNCDVQYVNTPSTPDAKCVGKDNVPYSCAKESCALDFEFKNCQKINPNNPNALMGNGKFLKPDSYTTGSHYIVALSGDTVRGCPFNDNRQRQSCDVCLSR</sequence>
<organism evidence="3 4">
    <name type="scientific">Puccinia graminis f. sp. tritici</name>
    <dbReference type="NCBI Taxonomy" id="56615"/>
    <lineage>
        <taxon>Eukaryota</taxon>
        <taxon>Fungi</taxon>
        <taxon>Dikarya</taxon>
        <taxon>Basidiomycota</taxon>
        <taxon>Pucciniomycotina</taxon>
        <taxon>Pucciniomycetes</taxon>
        <taxon>Pucciniales</taxon>
        <taxon>Pucciniaceae</taxon>
        <taxon>Puccinia</taxon>
    </lineage>
</organism>
<keyword evidence="4" id="KW-1185">Reference proteome</keyword>
<evidence type="ECO:0000313" key="3">
    <source>
        <dbReference type="EMBL" id="KAA1105307.1"/>
    </source>
</evidence>
<evidence type="ECO:0000313" key="4">
    <source>
        <dbReference type="Proteomes" id="UP000324748"/>
    </source>
</evidence>
<dbReference type="Proteomes" id="UP000324748">
    <property type="component" value="Unassembled WGS sequence"/>
</dbReference>
<dbReference type="EMBL" id="VDEP01000406">
    <property type="protein sequence ID" value="KAA1088319.1"/>
    <property type="molecule type" value="Genomic_DNA"/>
</dbReference>
<feature type="signal peptide" evidence="1">
    <location>
        <begin position="1"/>
        <end position="28"/>
    </location>
</feature>
<evidence type="ECO:0000256" key="1">
    <source>
        <dbReference type="SAM" id="SignalP"/>
    </source>
</evidence>